<dbReference type="Pfam" id="PF02607">
    <property type="entry name" value="B12-binding_2"/>
    <property type="match status" value="1"/>
</dbReference>
<comment type="caution">
    <text evidence="26">The sequence shown here is derived from an EMBL/GenBank/DDBJ whole genome shotgun (WGS) entry which is preliminary data.</text>
</comment>
<dbReference type="PROSITE" id="PS51332">
    <property type="entry name" value="B12_BINDING"/>
    <property type="match status" value="1"/>
</dbReference>
<feature type="domain" description="Hcy-binding" evidence="22">
    <location>
        <begin position="1"/>
        <end position="287"/>
    </location>
</feature>
<organism evidence="26 27">
    <name type="scientific">Orenia marismortui</name>
    <dbReference type="NCBI Taxonomy" id="46469"/>
    <lineage>
        <taxon>Bacteria</taxon>
        <taxon>Bacillati</taxon>
        <taxon>Bacillota</taxon>
        <taxon>Clostridia</taxon>
        <taxon>Halanaerobiales</taxon>
        <taxon>Halobacteroidaceae</taxon>
        <taxon>Orenia</taxon>
    </lineage>
</organism>
<feature type="domain" description="B12-binding N-terminal" evidence="25">
    <location>
        <begin position="591"/>
        <end position="684"/>
    </location>
</feature>
<dbReference type="PANTHER" id="PTHR45833:SF1">
    <property type="entry name" value="METHIONINE SYNTHASE"/>
    <property type="match status" value="1"/>
</dbReference>
<proteinExistence type="inferred from homology"/>
<evidence type="ECO:0000256" key="13">
    <source>
        <dbReference type="ARBA" id="ARBA00022691"/>
    </source>
</evidence>
<evidence type="ECO:0000256" key="9">
    <source>
        <dbReference type="ARBA" id="ARBA00022603"/>
    </source>
</evidence>
<keyword evidence="10" id="KW-0028">Amino-acid biosynthesis</keyword>
<dbReference type="STRING" id="926561.GCA_000379025_01400"/>
<keyword evidence="12 20" id="KW-0808">Transferase</keyword>
<dbReference type="Gene3D" id="1.10.1240.10">
    <property type="entry name" value="Methionine synthase domain"/>
    <property type="match status" value="1"/>
</dbReference>
<dbReference type="PANTHER" id="PTHR45833">
    <property type="entry name" value="METHIONINE SYNTHASE"/>
    <property type="match status" value="1"/>
</dbReference>
<evidence type="ECO:0000259" key="22">
    <source>
        <dbReference type="PROSITE" id="PS50970"/>
    </source>
</evidence>
<dbReference type="SUPFAM" id="SSF47644">
    <property type="entry name" value="Methionine synthase domain"/>
    <property type="match status" value="1"/>
</dbReference>
<keyword evidence="9 20" id="KW-0489">Methyltransferase</keyword>
<keyword evidence="11" id="KW-0846">Cobalamin</keyword>
<evidence type="ECO:0000259" key="24">
    <source>
        <dbReference type="PROSITE" id="PS51332"/>
    </source>
</evidence>
<evidence type="ECO:0000256" key="20">
    <source>
        <dbReference type="PROSITE-ProRule" id="PRU00333"/>
    </source>
</evidence>
<comment type="similarity">
    <text evidence="6">Belongs to the methylamine corrinoid protein family.</text>
</comment>
<dbReference type="SMART" id="SM01018">
    <property type="entry name" value="B12-binding_2"/>
    <property type="match status" value="1"/>
</dbReference>
<dbReference type="InterPro" id="IPR050554">
    <property type="entry name" value="Met_Synthase/Corrinoid"/>
</dbReference>
<evidence type="ECO:0000256" key="2">
    <source>
        <dbReference type="ARBA" id="ARBA00001947"/>
    </source>
</evidence>
<evidence type="ECO:0000256" key="15">
    <source>
        <dbReference type="ARBA" id="ARBA00022833"/>
    </source>
</evidence>
<dbReference type="InterPro" id="IPR036594">
    <property type="entry name" value="Meth_synthase_dom"/>
</dbReference>
<keyword evidence="27" id="KW-1185">Reference proteome</keyword>
<dbReference type="PROSITE" id="PS50972">
    <property type="entry name" value="PTERIN_BINDING"/>
    <property type="match status" value="1"/>
</dbReference>
<keyword evidence="17" id="KW-0170">Cobalt</keyword>
<dbReference type="AlphaFoldDB" id="A0A4R8H027"/>
<dbReference type="Gene3D" id="3.20.20.330">
    <property type="entry name" value="Homocysteine-binding-like domain"/>
    <property type="match status" value="1"/>
</dbReference>
<dbReference type="SUPFAM" id="SSF51717">
    <property type="entry name" value="Dihydropteroate synthetase-like"/>
    <property type="match status" value="1"/>
</dbReference>
<dbReference type="FunFam" id="3.40.50.280:FF:000003">
    <property type="entry name" value="Dimethylamine methyltransferase corrinoid protein"/>
    <property type="match status" value="1"/>
</dbReference>
<dbReference type="Proteomes" id="UP000295832">
    <property type="component" value="Unassembled WGS sequence"/>
</dbReference>
<dbReference type="Gene3D" id="3.20.20.20">
    <property type="entry name" value="Dihydropteroate synthase-like"/>
    <property type="match status" value="1"/>
</dbReference>
<evidence type="ECO:0000256" key="8">
    <source>
        <dbReference type="ARBA" id="ARBA00013998"/>
    </source>
</evidence>
<feature type="binding site" evidence="20">
    <location>
        <position position="273"/>
    </location>
    <ligand>
        <name>Zn(2+)</name>
        <dbReference type="ChEBI" id="CHEBI:29105"/>
    </ligand>
</feature>
<evidence type="ECO:0000256" key="5">
    <source>
        <dbReference type="ARBA" id="ARBA00010398"/>
    </source>
</evidence>
<evidence type="ECO:0000256" key="4">
    <source>
        <dbReference type="ARBA" id="ARBA00005178"/>
    </source>
</evidence>
<dbReference type="GO" id="GO:0046653">
    <property type="term" value="P:tetrahydrofolate metabolic process"/>
    <property type="evidence" value="ECO:0007669"/>
    <property type="project" value="TreeGrafter"/>
</dbReference>
<name>A0A4R8H027_9FIRM</name>
<feature type="coiled-coil region" evidence="21">
    <location>
        <begin position="577"/>
        <end position="604"/>
    </location>
</feature>
<dbReference type="PROSITE" id="PS51337">
    <property type="entry name" value="B12_BINDING_NTER"/>
    <property type="match status" value="1"/>
</dbReference>
<evidence type="ECO:0000256" key="14">
    <source>
        <dbReference type="ARBA" id="ARBA00022723"/>
    </source>
</evidence>
<evidence type="ECO:0000259" key="23">
    <source>
        <dbReference type="PROSITE" id="PS50972"/>
    </source>
</evidence>
<evidence type="ECO:0000256" key="19">
    <source>
        <dbReference type="ARBA" id="ARBA00031040"/>
    </source>
</evidence>
<dbReference type="InterPro" id="IPR006158">
    <property type="entry name" value="Cobalamin-bd"/>
</dbReference>
<feature type="binding site" evidence="20">
    <location>
        <position position="206"/>
    </location>
    <ligand>
        <name>Zn(2+)</name>
        <dbReference type="ChEBI" id="CHEBI:29105"/>
    </ligand>
</feature>
<dbReference type="RefSeq" id="WP_134115873.1">
    <property type="nucleotide sequence ID" value="NZ_SOEG01000007.1"/>
</dbReference>
<feature type="domain" description="Pterin-binding" evidence="23">
    <location>
        <begin position="318"/>
        <end position="568"/>
    </location>
</feature>
<dbReference type="PIRSF" id="PIRSF037472">
    <property type="entry name" value="DHPS_mtfrase"/>
    <property type="match status" value="1"/>
</dbReference>
<dbReference type="Pfam" id="PF02574">
    <property type="entry name" value="S-methyl_trans"/>
    <property type="match status" value="1"/>
</dbReference>
<dbReference type="CDD" id="cd02070">
    <property type="entry name" value="corrinoid_protein_B12-BD"/>
    <property type="match status" value="1"/>
</dbReference>
<dbReference type="GO" id="GO:0008705">
    <property type="term" value="F:methionine synthase activity"/>
    <property type="evidence" value="ECO:0007669"/>
    <property type="project" value="UniProtKB-EC"/>
</dbReference>
<dbReference type="InterPro" id="IPR036589">
    <property type="entry name" value="HCY_dom_sf"/>
</dbReference>
<accession>A0A4R8H027</accession>
<comment type="cofactor">
    <cofactor evidence="3">
        <name>methylcob(III)alamin</name>
        <dbReference type="ChEBI" id="CHEBI:28115"/>
    </cofactor>
</comment>
<comment type="pathway">
    <text evidence="4">Amino-acid biosynthesis; L-methionine biosynthesis via de novo pathway; L-methionine from L-homocysteine (MetH route): step 1/1.</text>
</comment>
<keyword evidence="14 20" id="KW-0479">Metal-binding</keyword>
<gene>
    <name evidence="26" type="ORF">C7959_10786</name>
</gene>
<dbReference type="InterPro" id="IPR003759">
    <property type="entry name" value="Cbl-bd_cap"/>
</dbReference>
<evidence type="ECO:0000256" key="17">
    <source>
        <dbReference type="ARBA" id="ARBA00023285"/>
    </source>
</evidence>
<evidence type="ECO:0000313" key="27">
    <source>
        <dbReference type="Proteomes" id="UP000295832"/>
    </source>
</evidence>
<evidence type="ECO:0000256" key="16">
    <source>
        <dbReference type="ARBA" id="ARBA00023167"/>
    </source>
</evidence>
<evidence type="ECO:0000259" key="25">
    <source>
        <dbReference type="PROSITE" id="PS51337"/>
    </source>
</evidence>
<dbReference type="GO" id="GO:0050667">
    <property type="term" value="P:homocysteine metabolic process"/>
    <property type="evidence" value="ECO:0007669"/>
    <property type="project" value="TreeGrafter"/>
</dbReference>
<dbReference type="InterPro" id="IPR011005">
    <property type="entry name" value="Dihydropteroate_synth-like_sf"/>
</dbReference>
<dbReference type="SUPFAM" id="SSF52242">
    <property type="entry name" value="Cobalamin (vitamin B12)-binding domain"/>
    <property type="match status" value="1"/>
</dbReference>
<dbReference type="UniPathway" id="UPA00051">
    <property type="reaction ID" value="UER00081"/>
</dbReference>
<evidence type="ECO:0000256" key="18">
    <source>
        <dbReference type="ARBA" id="ARBA00025552"/>
    </source>
</evidence>
<evidence type="ECO:0000256" key="12">
    <source>
        <dbReference type="ARBA" id="ARBA00022679"/>
    </source>
</evidence>
<evidence type="ECO:0000256" key="21">
    <source>
        <dbReference type="SAM" id="Coils"/>
    </source>
</evidence>
<dbReference type="GO" id="GO:0046872">
    <property type="term" value="F:metal ion binding"/>
    <property type="evidence" value="ECO:0007669"/>
    <property type="project" value="UniProtKB-KW"/>
</dbReference>
<dbReference type="EMBL" id="SOEG01000007">
    <property type="protein sequence ID" value="TDX52377.1"/>
    <property type="molecule type" value="Genomic_DNA"/>
</dbReference>
<dbReference type="InterPro" id="IPR000489">
    <property type="entry name" value="Pterin-binding_dom"/>
</dbReference>
<dbReference type="SUPFAM" id="SSF82282">
    <property type="entry name" value="Homocysteine S-methyltransferase"/>
    <property type="match status" value="1"/>
</dbReference>
<comment type="similarity">
    <text evidence="5">Belongs to the vitamin-B12 dependent methionine synthase family.</text>
</comment>
<dbReference type="PROSITE" id="PS50970">
    <property type="entry name" value="HCY"/>
    <property type="match status" value="1"/>
</dbReference>
<dbReference type="InterPro" id="IPR017215">
    <property type="entry name" value="MetH_bac"/>
</dbReference>
<evidence type="ECO:0000256" key="1">
    <source>
        <dbReference type="ARBA" id="ARBA00001700"/>
    </source>
</evidence>
<evidence type="ECO:0000256" key="7">
    <source>
        <dbReference type="ARBA" id="ARBA00012032"/>
    </source>
</evidence>
<evidence type="ECO:0000256" key="10">
    <source>
        <dbReference type="ARBA" id="ARBA00022605"/>
    </source>
</evidence>
<dbReference type="Pfam" id="PF02310">
    <property type="entry name" value="B12-binding"/>
    <property type="match status" value="1"/>
</dbReference>
<evidence type="ECO:0000256" key="11">
    <source>
        <dbReference type="ARBA" id="ARBA00022628"/>
    </source>
</evidence>
<dbReference type="NCBIfam" id="NF005719">
    <property type="entry name" value="PRK07535.1"/>
    <property type="match status" value="1"/>
</dbReference>
<keyword evidence="15 20" id="KW-0862">Zinc</keyword>
<evidence type="ECO:0000256" key="3">
    <source>
        <dbReference type="ARBA" id="ARBA00001956"/>
    </source>
</evidence>
<dbReference type="InterPro" id="IPR003726">
    <property type="entry name" value="HCY_dom"/>
</dbReference>
<dbReference type="GO" id="GO:0005829">
    <property type="term" value="C:cytosol"/>
    <property type="evidence" value="ECO:0007669"/>
    <property type="project" value="TreeGrafter"/>
</dbReference>
<sequence length="805" mass="87457">MSRLLDRLKDEILVLDGAMGTELHKKGLEVGECPEKLNLTNPTILTEIHRSYVEAGSDIIQSNTFGASRIKLEEYGLGDQIEEINRQAVKLAKDAAEEDTIIAASMGPTGKLIAPIGDLPFEIAYEAFAEQAEILEEAGVDLISIETMTDLQEVRAAVIAVKENTDLPILCHLTYEDNLKTMTGTDPITAITVLEGLGVDVIGANCSMGPEGLLKIIEIMGENTDTYLSVEPNAGLPILDKDNNTLFPMKAEEMASYLEKFIKAGINIIGGCCGSTPEYIKLIADKAKNFKAVKRTKIATTKLASRTKTVAIADHLPTRIIGERINPTGRKELSTELKESKMKIISQEAKRQADAGADILDVNVGVPKIDQVTTMKKAVTTVQNLVNLPICIDTTNQEVLETALQNVVGKPLINSVNGEEDSLNTVLPLAKKYGAAVLGLTLDENGIPKTAEGRLKVARKIVKRAEELGIRRENILIDTLTLTASAQQEGVQETLKAIRLIKEELGLAAVLGVSNISFGLPDRKKVNTAFLAMAIQAGLNAPILDPTVEEMKATLLASDILVNRDVSSKRYLNTYGQNKEEDKVKDKQDKINNDKQEIDILTQIHLQVLNGDKDNIVANIETALDKYTALEIINQALIPGIQEVGDKYDEGIYFLPQLMLGAEAMQNSFAKLKPILAKEGSSENLGRIVIATVKGDVHDIGKNIVKVMLQNNGFEIIDLGKDISNENIISTALAKKADIICLSALMTTTMPRMEEITEELKKKNSNIKVMIGGAVVTKEYADNIGAEYSSNAVEAVKTAKKLLGL</sequence>
<comment type="cofactor">
    <cofactor evidence="2 20">
        <name>Zn(2+)</name>
        <dbReference type="ChEBI" id="CHEBI:29105"/>
    </cofactor>
</comment>
<reference evidence="26 27" key="1">
    <citation type="submission" date="2019-03" db="EMBL/GenBank/DDBJ databases">
        <title>Subsurface microbial communities from deep shales in Ohio and West Virginia, USA.</title>
        <authorList>
            <person name="Wrighton K."/>
        </authorList>
    </citation>
    <scope>NUCLEOTIDE SEQUENCE [LARGE SCALE GENOMIC DNA]</scope>
    <source>
        <strain evidence="26 27">MSL 6dP</strain>
    </source>
</reference>
<dbReference type="Gene3D" id="3.40.50.280">
    <property type="entry name" value="Cobalamin-binding domain"/>
    <property type="match status" value="1"/>
</dbReference>
<feature type="domain" description="B12-binding" evidence="24">
    <location>
        <begin position="685"/>
        <end position="805"/>
    </location>
</feature>
<protein>
    <recommendedName>
        <fullName evidence="8">Methionine synthase</fullName>
        <ecNumber evidence="7">2.1.1.13</ecNumber>
    </recommendedName>
    <alternativeName>
        <fullName evidence="19">5-methyltetrahydrofolate--homocysteine methyltransferase</fullName>
    </alternativeName>
</protein>
<dbReference type="InterPro" id="IPR036724">
    <property type="entry name" value="Cobalamin-bd_sf"/>
</dbReference>
<feature type="binding site" evidence="20">
    <location>
        <position position="272"/>
    </location>
    <ligand>
        <name>Zn(2+)</name>
        <dbReference type="ChEBI" id="CHEBI:29105"/>
    </ligand>
</feature>
<dbReference type="EC" id="2.1.1.13" evidence="7"/>
<evidence type="ECO:0000313" key="26">
    <source>
        <dbReference type="EMBL" id="TDX52377.1"/>
    </source>
</evidence>
<comment type="catalytic activity">
    <reaction evidence="1">
        <text>(6S)-5-methyl-5,6,7,8-tetrahydrofolate + L-homocysteine = (6S)-5,6,7,8-tetrahydrofolate + L-methionine</text>
        <dbReference type="Rhea" id="RHEA:11172"/>
        <dbReference type="ChEBI" id="CHEBI:18608"/>
        <dbReference type="ChEBI" id="CHEBI:57453"/>
        <dbReference type="ChEBI" id="CHEBI:57844"/>
        <dbReference type="ChEBI" id="CHEBI:58199"/>
        <dbReference type="EC" id="2.1.1.13"/>
    </reaction>
</comment>
<dbReference type="Pfam" id="PF00809">
    <property type="entry name" value="Pterin_bind"/>
    <property type="match status" value="1"/>
</dbReference>
<keyword evidence="13" id="KW-0949">S-adenosyl-L-methionine</keyword>
<evidence type="ECO:0000256" key="6">
    <source>
        <dbReference type="ARBA" id="ARBA00010854"/>
    </source>
</evidence>
<dbReference type="GO" id="GO:0031419">
    <property type="term" value="F:cobalamin binding"/>
    <property type="evidence" value="ECO:0007669"/>
    <property type="project" value="UniProtKB-KW"/>
</dbReference>
<dbReference type="GO" id="GO:0032259">
    <property type="term" value="P:methylation"/>
    <property type="evidence" value="ECO:0007669"/>
    <property type="project" value="UniProtKB-KW"/>
</dbReference>
<comment type="function">
    <text evidence="18">Catalyzes the transfer of a methyl group from methyl-cobalamin to homocysteine, yielding enzyme-bound cob(I)alamin and methionine. Subsequently, remethylates the cofactor using methyltetrahydrofolate.</text>
</comment>
<keyword evidence="21" id="KW-0175">Coiled coil</keyword>
<keyword evidence="16" id="KW-0486">Methionine biosynthesis</keyword>